<dbReference type="Proteomes" id="UP001297600">
    <property type="component" value="Unassembled WGS sequence"/>
</dbReference>
<evidence type="ECO:0000313" key="3">
    <source>
        <dbReference type="Proteomes" id="UP001297600"/>
    </source>
</evidence>
<organism evidence="2 3">
    <name type="scientific">Mesosutterella porci</name>
    <dbReference type="NCBI Taxonomy" id="2915351"/>
    <lineage>
        <taxon>Bacteria</taxon>
        <taxon>Pseudomonadati</taxon>
        <taxon>Pseudomonadota</taxon>
        <taxon>Betaproteobacteria</taxon>
        <taxon>Burkholderiales</taxon>
        <taxon>Sutterellaceae</taxon>
        <taxon>Mesosutterella</taxon>
    </lineage>
</organism>
<dbReference type="EMBL" id="JAKNCT010000009">
    <property type="protein sequence ID" value="MCG5031462.1"/>
    <property type="molecule type" value="Genomic_DNA"/>
</dbReference>
<reference evidence="2 3" key="1">
    <citation type="submission" date="2022-02" db="EMBL/GenBank/DDBJ databases">
        <title>Mesosutterella porci, a novel member of the family Sutterellaceae from pig feces.</title>
        <authorList>
            <person name="Wylensek D."/>
            <person name="Clavel T."/>
        </authorList>
    </citation>
    <scope>NUCLEOTIDE SEQUENCE [LARGE SCALE GENOMIC DNA]</scope>
    <source>
        <strain evidence="3">oilRF-744-wt-GAM-9</strain>
    </source>
</reference>
<dbReference type="PROSITE" id="PS51257">
    <property type="entry name" value="PROKAR_LIPOPROTEIN"/>
    <property type="match status" value="1"/>
</dbReference>
<dbReference type="RefSeq" id="WP_237979193.1">
    <property type="nucleotide sequence ID" value="NZ_JAKNCT010000009.1"/>
</dbReference>
<comment type="caution">
    <text evidence="2">The sequence shown here is derived from an EMBL/GenBank/DDBJ whole genome shotgun (WGS) entry which is preliminary data.</text>
</comment>
<keyword evidence="3" id="KW-1185">Reference proteome</keyword>
<name>A0ABS9MSV2_9BURK</name>
<gene>
    <name evidence="2" type="ORF">MAF45_08415</name>
</gene>
<feature type="signal peptide" evidence="1">
    <location>
        <begin position="1"/>
        <end position="22"/>
    </location>
</feature>
<evidence type="ECO:0000313" key="2">
    <source>
        <dbReference type="EMBL" id="MCG5031462.1"/>
    </source>
</evidence>
<sequence length="141" mass="14709">MKIAAAVLIAAAGVFASQAAFAASQAASSLGACLYRSATPAQKDVFIQWAYVTIGGSAAAKRIQPIPEAATRQVTQRTKSALAALLLRSCPGETAAAFAADPRNAAADAMEEFVSLMMREKVRSKMSELLNRPGRGRGLLP</sequence>
<proteinExistence type="predicted"/>
<feature type="chain" id="PRO_5046780244" description="Rap1a immunity protein domain-containing protein" evidence="1">
    <location>
        <begin position="23"/>
        <end position="141"/>
    </location>
</feature>
<accession>A0ABS9MSV2</accession>
<protein>
    <recommendedName>
        <fullName evidence="4">Rap1a immunity protein domain-containing protein</fullName>
    </recommendedName>
</protein>
<keyword evidence="1" id="KW-0732">Signal</keyword>
<evidence type="ECO:0000256" key="1">
    <source>
        <dbReference type="SAM" id="SignalP"/>
    </source>
</evidence>
<evidence type="ECO:0008006" key="4">
    <source>
        <dbReference type="Google" id="ProtNLM"/>
    </source>
</evidence>